<feature type="transmembrane region" description="Helical" evidence="6">
    <location>
        <begin position="151"/>
        <end position="171"/>
    </location>
</feature>
<dbReference type="HOGENOM" id="CLU_009313_4_1_1"/>
<evidence type="ECO:0000313" key="8">
    <source>
        <dbReference type="Proteomes" id="UP000006727"/>
    </source>
</evidence>
<dbReference type="EnsemblPlants" id="Pp3c4_21340V3.4">
    <property type="protein sequence ID" value="Pp3c4_21340V3.4"/>
    <property type="gene ID" value="Pp3c4_21340"/>
</dbReference>
<feature type="transmembrane region" description="Helical" evidence="6">
    <location>
        <begin position="109"/>
        <end position="131"/>
    </location>
</feature>
<protein>
    <submittedName>
        <fullName evidence="7">Uncharacterized protein</fullName>
    </submittedName>
</protein>
<dbReference type="GO" id="GO:0055085">
    <property type="term" value="P:transmembrane transport"/>
    <property type="evidence" value="ECO:0000318"/>
    <property type="project" value="GO_Central"/>
</dbReference>
<comment type="subcellular location">
    <subcellularLocation>
        <location evidence="1">Membrane</location>
        <topology evidence="1">Multi-pass membrane protein</topology>
    </subcellularLocation>
</comment>
<keyword evidence="3 6" id="KW-0812">Transmembrane</keyword>
<reference evidence="7 8" key="2">
    <citation type="journal article" date="2018" name="Plant J.">
        <title>The Physcomitrella patens chromosome-scale assembly reveals moss genome structure and evolution.</title>
        <authorList>
            <person name="Lang D."/>
            <person name="Ullrich K.K."/>
            <person name="Murat F."/>
            <person name="Fuchs J."/>
            <person name="Jenkins J."/>
            <person name="Haas F.B."/>
            <person name="Piednoel M."/>
            <person name="Gundlach H."/>
            <person name="Van Bel M."/>
            <person name="Meyberg R."/>
            <person name="Vives C."/>
            <person name="Morata J."/>
            <person name="Symeonidi A."/>
            <person name="Hiss M."/>
            <person name="Muchero W."/>
            <person name="Kamisugi Y."/>
            <person name="Saleh O."/>
            <person name="Blanc G."/>
            <person name="Decker E.L."/>
            <person name="van Gessel N."/>
            <person name="Grimwood J."/>
            <person name="Hayes R.D."/>
            <person name="Graham S.W."/>
            <person name="Gunter L.E."/>
            <person name="McDaniel S.F."/>
            <person name="Hoernstein S.N.W."/>
            <person name="Larsson A."/>
            <person name="Li F.W."/>
            <person name="Perroud P.F."/>
            <person name="Phillips J."/>
            <person name="Ranjan P."/>
            <person name="Rokshar D.S."/>
            <person name="Rothfels C.J."/>
            <person name="Schneider L."/>
            <person name="Shu S."/>
            <person name="Stevenson D.W."/>
            <person name="Thummler F."/>
            <person name="Tillich M."/>
            <person name="Villarreal Aguilar J.C."/>
            <person name="Widiez T."/>
            <person name="Wong G.K."/>
            <person name="Wymore A."/>
            <person name="Zhang Y."/>
            <person name="Zimmer A.D."/>
            <person name="Quatrano R.S."/>
            <person name="Mayer K.F.X."/>
            <person name="Goodstein D."/>
            <person name="Casacuberta J.M."/>
            <person name="Vandepoele K."/>
            <person name="Reski R."/>
            <person name="Cuming A.C."/>
            <person name="Tuskan G.A."/>
            <person name="Maumus F."/>
            <person name="Salse J."/>
            <person name="Schmutz J."/>
            <person name="Rensing S.A."/>
        </authorList>
    </citation>
    <scope>NUCLEOTIDE SEQUENCE [LARGE SCALE GENOMIC DNA]</scope>
    <source>
        <strain evidence="7 8">cv. Gransden 2004</strain>
    </source>
</reference>
<dbReference type="Pfam" id="PF00854">
    <property type="entry name" value="PTR2"/>
    <property type="match status" value="1"/>
</dbReference>
<evidence type="ECO:0000256" key="2">
    <source>
        <dbReference type="ARBA" id="ARBA00005982"/>
    </source>
</evidence>
<gene>
    <name evidence="7" type="primary">LOC112280800</name>
</gene>
<dbReference type="EMBL" id="ABEU02000004">
    <property type="status" value="NOT_ANNOTATED_CDS"/>
    <property type="molecule type" value="Genomic_DNA"/>
</dbReference>
<dbReference type="InterPro" id="IPR000109">
    <property type="entry name" value="POT_fam"/>
</dbReference>
<dbReference type="GO" id="GO:0006857">
    <property type="term" value="P:oligopeptide transport"/>
    <property type="evidence" value="ECO:0007669"/>
    <property type="project" value="InterPro"/>
</dbReference>
<sequence length="605" mass="67250">MVGKTMESREEADGWLVHDGTVDYKGRKADKRHTGGWKAAPLIFVTEMCERLAAFGIGLNLVTYLVTNLHLPMAFSANIVTNYLGTAYLTCLLGGYIADTYIGRFRTILLGAVLQFLGMVVLTLSATLPAFRLPPCSGEPGALHPCQPAHGWDMVILYVGLYLVAFGTGGIKSSVSPLGADQFDENDPREKKLKSSYFNWFFMAIEVGAILSVTLLIYIQIKLGRGWGFGITAGAMLFAIAVLVGGVPLYRYQVSYKRSPIAHVVRVFANAFRNRKLTTPPAHLLYETLDNAEEGIEKIPHTNQFRFLDKAAIIDYEQFEAQLCKTGNPATVTQVEEVKCVLRMLPIAALTIIFYTVYAQMLTFSLEQGETMVRNELGFNIPPASLAVFREISVVFILSIYGPQLVPLLRRFTGHHRGLTTLRRIGVGLLFSCLSMLAAAIVEWQRRRIAHQHGLQDKPKAIVPMSVFWLAPQFMLLGAGEVFTYVGQLEFCYQESPLGMRSMSTAVFLCTISFGFFTSSFLVSTVNRATQSGPHHQGWLVTNLNSARLDYFYYVLLIITLLNFVGFVFCAKWYTYKASAMEESATKPVTGKLPLSADSDVRNDK</sequence>
<dbReference type="OrthoDB" id="8904098at2759"/>
<dbReference type="SUPFAM" id="SSF103473">
    <property type="entry name" value="MFS general substrate transporter"/>
    <property type="match status" value="1"/>
</dbReference>
<dbReference type="PROSITE" id="PS01022">
    <property type="entry name" value="PTR2_1"/>
    <property type="match status" value="1"/>
</dbReference>
<evidence type="ECO:0000313" key="7">
    <source>
        <dbReference type="EnsemblPlants" id="Pp3c4_21340V3.4"/>
    </source>
</evidence>
<dbReference type="CDD" id="cd17413">
    <property type="entry name" value="MFS_NPF6"/>
    <property type="match status" value="1"/>
</dbReference>
<dbReference type="InterPro" id="IPR018456">
    <property type="entry name" value="PTR2_symporter_CS"/>
</dbReference>
<keyword evidence="5 6" id="KW-0472">Membrane</keyword>
<dbReference type="EnsemblPlants" id="Pp3c4_21340V3.3">
    <property type="protein sequence ID" value="Pp3c4_21340V3.3"/>
    <property type="gene ID" value="Pp3c4_21340"/>
</dbReference>
<feature type="transmembrane region" description="Helical" evidence="6">
    <location>
        <begin position="227"/>
        <end position="250"/>
    </location>
</feature>
<feature type="transmembrane region" description="Helical" evidence="6">
    <location>
        <begin position="52"/>
        <end position="71"/>
    </location>
</feature>
<feature type="transmembrane region" description="Helical" evidence="6">
    <location>
        <begin position="381"/>
        <end position="401"/>
    </location>
</feature>
<proteinExistence type="inferred from homology"/>
<dbReference type="Gramene" id="Pp3c4_21340V3.5">
    <property type="protein sequence ID" value="Pp3c4_21340V3.5"/>
    <property type="gene ID" value="Pp3c4_21340"/>
</dbReference>
<dbReference type="Gene3D" id="1.20.1250.20">
    <property type="entry name" value="MFS general substrate transporter like domains"/>
    <property type="match status" value="1"/>
</dbReference>
<dbReference type="GO" id="GO:0016020">
    <property type="term" value="C:membrane"/>
    <property type="evidence" value="ECO:0000318"/>
    <property type="project" value="GO_Central"/>
</dbReference>
<keyword evidence="8" id="KW-1185">Reference proteome</keyword>
<evidence type="ECO:0000256" key="6">
    <source>
        <dbReference type="SAM" id="Phobius"/>
    </source>
</evidence>
<dbReference type="Gramene" id="Pp3c4_21340V3.4">
    <property type="protein sequence ID" value="Pp3c4_21340V3.4"/>
    <property type="gene ID" value="Pp3c4_21340"/>
</dbReference>
<evidence type="ECO:0000256" key="1">
    <source>
        <dbReference type="ARBA" id="ARBA00004141"/>
    </source>
</evidence>
<dbReference type="Gramene" id="Pp3c4_21340V3.2">
    <property type="protein sequence ID" value="Pp3c4_21340V3.2"/>
    <property type="gene ID" value="Pp3c4_21340"/>
</dbReference>
<evidence type="ECO:0000256" key="5">
    <source>
        <dbReference type="ARBA" id="ARBA00023136"/>
    </source>
</evidence>
<reference evidence="7" key="3">
    <citation type="submission" date="2020-12" db="UniProtKB">
        <authorList>
            <consortium name="EnsemblPlants"/>
        </authorList>
    </citation>
    <scope>IDENTIFICATION</scope>
</reference>
<accession>A9TRL2</accession>
<dbReference type="eggNOG" id="KOG1237">
    <property type="taxonomic scope" value="Eukaryota"/>
</dbReference>
<evidence type="ECO:0000256" key="3">
    <source>
        <dbReference type="ARBA" id="ARBA00022692"/>
    </source>
</evidence>
<dbReference type="Proteomes" id="UP000006727">
    <property type="component" value="Chromosome 4"/>
</dbReference>
<comment type="similarity">
    <text evidence="2">Belongs to the major facilitator superfamily. Proton-dependent oligopeptide transporter (POT/PTR) (TC 2.A.17) family.</text>
</comment>
<dbReference type="InterPro" id="IPR036259">
    <property type="entry name" value="MFS_trans_sf"/>
</dbReference>
<organism evidence="7 8">
    <name type="scientific">Physcomitrium patens</name>
    <name type="common">Spreading-leaved earth moss</name>
    <name type="synonym">Physcomitrella patens</name>
    <dbReference type="NCBI Taxonomy" id="3218"/>
    <lineage>
        <taxon>Eukaryota</taxon>
        <taxon>Viridiplantae</taxon>
        <taxon>Streptophyta</taxon>
        <taxon>Embryophyta</taxon>
        <taxon>Bryophyta</taxon>
        <taxon>Bryophytina</taxon>
        <taxon>Bryopsida</taxon>
        <taxon>Funariidae</taxon>
        <taxon>Funariales</taxon>
        <taxon>Funariaceae</taxon>
        <taxon>Physcomitrium</taxon>
    </lineage>
</organism>
<feature type="transmembrane region" description="Helical" evidence="6">
    <location>
        <begin position="422"/>
        <end position="442"/>
    </location>
</feature>
<evidence type="ECO:0000256" key="4">
    <source>
        <dbReference type="ARBA" id="ARBA00022989"/>
    </source>
</evidence>
<feature type="transmembrane region" description="Helical" evidence="6">
    <location>
        <begin position="83"/>
        <end position="102"/>
    </location>
</feature>
<name>A9TRL2_PHYPA</name>
<dbReference type="RefSeq" id="XP_024372411.1">
    <property type="nucleotide sequence ID" value="XM_024516643.2"/>
</dbReference>
<feature type="transmembrane region" description="Helical" evidence="6">
    <location>
        <begin position="551"/>
        <end position="571"/>
    </location>
</feature>
<dbReference type="EnsemblPlants" id="Pp3c4_21340V3.5">
    <property type="protein sequence ID" value="Pp3c4_21340V3.5"/>
    <property type="gene ID" value="Pp3c4_21340"/>
</dbReference>
<dbReference type="GO" id="GO:0022857">
    <property type="term" value="F:transmembrane transporter activity"/>
    <property type="evidence" value="ECO:0000318"/>
    <property type="project" value="GO_Central"/>
</dbReference>
<dbReference type="PANTHER" id="PTHR11654">
    <property type="entry name" value="OLIGOPEPTIDE TRANSPORTER-RELATED"/>
    <property type="match status" value="1"/>
</dbReference>
<dbReference type="OMA" id="KWYLCTL"/>
<feature type="transmembrane region" description="Helical" evidence="6">
    <location>
        <begin position="197"/>
        <end position="221"/>
    </location>
</feature>
<dbReference type="EnsemblPlants" id="Pp3c4_21340V3.2">
    <property type="protein sequence ID" value="Pp3c4_21340V3.2"/>
    <property type="gene ID" value="Pp3c4_21340"/>
</dbReference>
<keyword evidence="4 6" id="KW-1133">Transmembrane helix</keyword>
<dbReference type="Gramene" id="Pp3c4_21340V3.3">
    <property type="protein sequence ID" value="Pp3c4_21340V3.3"/>
    <property type="gene ID" value="Pp3c4_21340"/>
</dbReference>
<feature type="transmembrane region" description="Helical" evidence="6">
    <location>
        <begin position="341"/>
        <end position="361"/>
    </location>
</feature>
<feature type="transmembrane region" description="Helical" evidence="6">
    <location>
        <begin position="506"/>
        <end position="526"/>
    </location>
</feature>
<reference evidence="7 8" key="1">
    <citation type="journal article" date="2008" name="Science">
        <title>The Physcomitrella genome reveals evolutionary insights into the conquest of land by plants.</title>
        <authorList>
            <person name="Rensing S."/>
            <person name="Lang D."/>
            <person name="Zimmer A."/>
            <person name="Terry A."/>
            <person name="Salamov A."/>
            <person name="Shapiro H."/>
            <person name="Nishiyama T."/>
            <person name="Perroud P.-F."/>
            <person name="Lindquist E."/>
            <person name="Kamisugi Y."/>
            <person name="Tanahashi T."/>
            <person name="Sakakibara K."/>
            <person name="Fujita T."/>
            <person name="Oishi K."/>
            <person name="Shin-I T."/>
            <person name="Kuroki Y."/>
            <person name="Toyoda A."/>
            <person name="Suzuki Y."/>
            <person name="Hashimoto A."/>
            <person name="Yamaguchi K."/>
            <person name="Sugano A."/>
            <person name="Kohara Y."/>
            <person name="Fujiyama A."/>
            <person name="Anterola A."/>
            <person name="Aoki S."/>
            <person name="Ashton N."/>
            <person name="Barbazuk W.B."/>
            <person name="Barker E."/>
            <person name="Bennetzen J."/>
            <person name="Bezanilla M."/>
            <person name="Blankenship R."/>
            <person name="Cho S.H."/>
            <person name="Dutcher S."/>
            <person name="Estelle M."/>
            <person name="Fawcett J.A."/>
            <person name="Gundlach H."/>
            <person name="Hanada K."/>
            <person name="Heyl A."/>
            <person name="Hicks K.A."/>
            <person name="Hugh J."/>
            <person name="Lohr M."/>
            <person name="Mayer K."/>
            <person name="Melkozernov A."/>
            <person name="Murata T."/>
            <person name="Nelson D."/>
            <person name="Pils B."/>
            <person name="Prigge M."/>
            <person name="Reiss B."/>
            <person name="Renner T."/>
            <person name="Rombauts S."/>
            <person name="Rushton P."/>
            <person name="Sanderfoot A."/>
            <person name="Schween G."/>
            <person name="Shiu S.-H."/>
            <person name="Stueber K."/>
            <person name="Theodoulou F.L."/>
            <person name="Tu H."/>
            <person name="Van de Peer Y."/>
            <person name="Verrier P.J."/>
            <person name="Waters E."/>
            <person name="Wood A."/>
            <person name="Yang L."/>
            <person name="Cove D."/>
            <person name="Cuming A."/>
            <person name="Hasebe M."/>
            <person name="Lucas S."/>
            <person name="Mishler D.B."/>
            <person name="Reski R."/>
            <person name="Grigoriev I."/>
            <person name="Quatrano R.S."/>
            <person name="Boore J.L."/>
        </authorList>
    </citation>
    <scope>NUCLEOTIDE SEQUENCE [LARGE SCALE GENOMIC DNA]</scope>
    <source>
        <strain evidence="7 8">cv. Gransden 2004</strain>
    </source>
</reference>
<dbReference type="AlphaFoldDB" id="A9TRL2"/>
<feature type="transmembrane region" description="Helical" evidence="6">
    <location>
        <begin position="462"/>
        <end position="486"/>
    </location>
</feature>
<dbReference type="GeneID" id="112280800"/>